<protein>
    <submittedName>
        <fullName evidence="1">Uncharacterized protein</fullName>
    </submittedName>
</protein>
<reference evidence="1 2" key="1">
    <citation type="journal article" date="2019" name="Int. J. Syst. Evol. Microbiol.">
        <title>The Global Catalogue of Microorganisms (GCM) 10K type strain sequencing project: providing services to taxonomists for standard genome sequencing and annotation.</title>
        <authorList>
            <consortium name="The Broad Institute Genomics Platform"/>
            <consortium name="The Broad Institute Genome Sequencing Center for Infectious Disease"/>
            <person name="Wu L."/>
            <person name="Ma J."/>
        </authorList>
    </citation>
    <scope>NUCLEOTIDE SEQUENCE [LARGE SCALE GENOMIC DNA]</scope>
    <source>
        <strain evidence="1 2">JCM 3325</strain>
    </source>
</reference>
<organism evidence="1 2">
    <name type="scientific">Actinomadura vinacea</name>
    <dbReference type="NCBI Taxonomy" id="115336"/>
    <lineage>
        <taxon>Bacteria</taxon>
        <taxon>Bacillati</taxon>
        <taxon>Actinomycetota</taxon>
        <taxon>Actinomycetes</taxon>
        <taxon>Streptosporangiales</taxon>
        <taxon>Thermomonosporaceae</taxon>
        <taxon>Actinomadura</taxon>
    </lineage>
</organism>
<dbReference type="EMBL" id="BAAARW010000021">
    <property type="protein sequence ID" value="GAA2437054.1"/>
    <property type="molecule type" value="Genomic_DNA"/>
</dbReference>
<evidence type="ECO:0000313" key="2">
    <source>
        <dbReference type="Proteomes" id="UP001501231"/>
    </source>
</evidence>
<proteinExistence type="predicted"/>
<gene>
    <name evidence="1" type="ORF">GCM10010191_59880</name>
</gene>
<name>A0ABN3JSS9_9ACTN</name>
<dbReference type="Gene3D" id="3.40.30.120">
    <property type="match status" value="2"/>
</dbReference>
<accession>A0ABN3JSS9</accession>
<sequence>MTAFTPEGQDLRALLSRLIATVPELSRELAERLSGLAVAYERPPGVHPLTGRRAPNLRLPDGELFTLLHPGRHVLLDLTTTPHEGWPAAALIRPDGHVAWAGDDPSKASRS</sequence>
<keyword evidence="2" id="KW-1185">Reference proteome</keyword>
<dbReference type="Proteomes" id="UP001501231">
    <property type="component" value="Unassembled WGS sequence"/>
</dbReference>
<evidence type="ECO:0000313" key="1">
    <source>
        <dbReference type="EMBL" id="GAA2437054.1"/>
    </source>
</evidence>
<comment type="caution">
    <text evidence="1">The sequence shown here is derived from an EMBL/GenBank/DDBJ whole genome shotgun (WGS) entry which is preliminary data.</text>
</comment>